<comment type="caution">
    <text evidence="2">The sequence shown here is derived from an EMBL/GenBank/DDBJ whole genome shotgun (WGS) entry which is preliminary data.</text>
</comment>
<gene>
    <name evidence="2" type="ORF">TAPDE_002748</name>
</gene>
<organism evidence="2 3">
    <name type="scientific">Taphrina deformans (strain PYCC 5710 / ATCC 11124 / CBS 356.35 / IMI 108563 / JCM 9778 / NBRC 8474)</name>
    <name type="common">Peach leaf curl fungus</name>
    <name type="synonym">Lalaria deformans</name>
    <dbReference type="NCBI Taxonomy" id="1097556"/>
    <lineage>
        <taxon>Eukaryota</taxon>
        <taxon>Fungi</taxon>
        <taxon>Dikarya</taxon>
        <taxon>Ascomycota</taxon>
        <taxon>Taphrinomycotina</taxon>
        <taxon>Taphrinomycetes</taxon>
        <taxon>Taphrinales</taxon>
        <taxon>Taphrinaceae</taxon>
        <taxon>Taphrina</taxon>
    </lineage>
</organism>
<feature type="region of interest" description="Disordered" evidence="1">
    <location>
        <begin position="327"/>
        <end position="359"/>
    </location>
</feature>
<feature type="compositionally biased region" description="Basic and acidic residues" evidence="1">
    <location>
        <begin position="341"/>
        <end position="350"/>
    </location>
</feature>
<dbReference type="VEuPathDB" id="FungiDB:TAPDE_002748"/>
<dbReference type="EMBL" id="CAHR02000095">
    <property type="protein sequence ID" value="CCG82653.1"/>
    <property type="molecule type" value="Genomic_DNA"/>
</dbReference>
<accession>R4XA35</accession>
<feature type="region of interest" description="Disordered" evidence="1">
    <location>
        <begin position="55"/>
        <end position="88"/>
    </location>
</feature>
<protein>
    <submittedName>
        <fullName evidence="2">Uncharacterized protein</fullName>
    </submittedName>
</protein>
<reference evidence="2 3" key="1">
    <citation type="journal article" date="2013" name="MBio">
        <title>Genome sequencing of the plant pathogen Taphrina deformans, the causal agent of peach leaf curl.</title>
        <authorList>
            <person name="Cisse O.H."/>
            <person name="Almeida J.M.G.C.F."/>
            <person name="Fonseca A."/>
            <person name="Kumar A.A."/>
            <person name="Salojaervi J."/>
            <person name="Overmyer K."/>
            <person name="Hauser P.M."/>
            <person name="Pagni M."/>
        </authorList>
    </citation>
    <scope>NUCLEOTIDE SEQUENCE [LARGE SCALE GENOMIC DNA]</scope>
    <source>
        <strain evidence="3">PYCC 5710 / ATCC 11124 / CBS 356.35 / IMI 108563 / JCM 9778 / NBRC 8474</strain>
    </source>
</reference>
<evidence type="ECO:0000313" key="2">
    <source>
        <dbReference type="EMBL" id="CCG82653.1"/>
    </source>
</evidence>
<name>R4XA35_TAPDE</name>
<feature type="compositionally biased region" description="Polar residues" evidence="1">
    <location>
        <begin position="71"/>
        <end position="82"/>
    </location>
</feature>
<keyword evidence="3" id="KW-1185">Reference proteome</keyword>
<proteinExistence type="predicted"/>
<evidence type="ECO:0000313" key="3">
    <source>
        <dbReference type="Proteomes" id="UP000013776"/>
    </source>
</evidence>
<dbReference type="Proteomes" id="UP000013776">
    <property type="component" value="Unassembled WGS sequence"/>
</dbReference>
<dbReference type="AlphaFoldDB" id="R4XA35"/>
<sequence>MKSGVTISEDRALSAFGFTKTRSYPSIKRKAISADISEIEDSQFDANYCPITPRKKLKREAVSSPAKASRSDNFNTHSSDGAPTSPLALDAQHITTPRVSRFIEHDGSDTIASPEIPSSLAYERYHYEAWLKETPVRKRVHHYTGTGLIASPPASSPYGAHDNDAHLNRVSPISSRWLRTPAGFRDQLDTPPPTHPGHNLNQDVVHSSQMAADTVEHSSPGNRLMRVPLRELDPSCVFRSHSRRVLHDNDNPTSNSFQSNSFSIREDSPTEWFDAVETMTPQRVRERSWIYADEQLVDGKEQVTRLPKGVLSRDNTVQDSQFDEALEPLPVNSEEPLFSDTDPHAQKDEAMSSEQSQAHSWQLNNSLLNTLLPPGYRSSQYGPETQIHDYSSELCALPPSSTHASSSPISKRKFSPDDFAALSMHKKVKHDTLPSDELAPQSSWEQDNSLMYTLLQQPPSSLPSTAE</sequence>
<evidence type="ECO:0000256" key="1">
    <source>
        <dbReference type="SAM" id="MobiDB-lite"/>
    </source>
</evidence>